<sequence>MQLKEVLEETKLTKKAIRHYEDCDLLESSRKSNGYKNYSEENVQQLKSIKKLRKLGFSIEEIKKFFESESKKQEVVIRKMNENEKILTQHYQKKELLSALNDGKVIEEIYPEELEVIEEKPYMYLQNIYKVFGWINLISFVMMFLYFIVLREHGIQRIGILVILQSVVIVISVELQKRRSKLKKQGVHVLERKPREMVFQYLANLISYGVSGAIINEGLFFARMHLKDGDYFTVSGNILMGFMFLGLSVGMVFLSFLEDDLDISTIL</sequence>
<dbReference type="InterPro" id="IPR047057">
    <property type="entry name" value="MerR_fam"/>
</dbReference>
<dbReference type="SMART" id="SM00422">
    <property type="entry name" value="HTH_MERR"/>
    <property type="match status" value="1"/>
</dbReference>
<dbReference type="PROSITE" id="PS50937">
    <property type="entry name" value="HTH_MERR_2"/>
    <property type="match status" value="1"/>
</dbReference>
<evidence type="ECO:0000256" key="1">
    <source>
        <dbReference type="ARBA" id="ARBA00022491"/>
    </source>
</evidence>
<evidence type="ECO:0000256" key="3">
    <source>
        <dbReference type="ARBA" id="ARBA00023125"/>
    </source>
</evidence>
<comment type="caution">
    <text evidence="7">The sequence shown here is derived from an EMBL/GenBank/DDBJ whole genome shotgun (WGS) entry which is preliminary data.</text>
</comment>
<dbReference type="GO" id="GO:0005886">
    <property type="term" value="C:plasma membrane"/>
    <property type="evidence" value="ECO:0007669"/>
    <property type="project" value="UniProtKB-SubCell"/>
</dbReference>
<dbReference type="GO" id="GO:0003677">
    <property type="term" value="F:DNA binding"/>
    <property type="evidence" value="ECO:0007669"/>
    <property type="project" value="UniProtKB-KW"/>
</dbReference>
<protein>
    <submittedName>
        <fullName evidence="7">MerR family transcriptional regulator</fullName>
    </submittedName>
</protein>
<keyword evidence="4" id="KW-0804">Transcription</keyword>
<feature type="transmembrane region" description="Helical" evidence="5">
    <location>
        <begin position="131"/>
        <end position="149"/>
    </location>
</feature>
<feature type="domain" description="HTH merR-type" evidence="6">
    <location>
        <begin position="1"/>
        <end position="68"/>
    </location>
</feature>
<dbReference type="AlphaFoldDB" id="A0A942V1G9"/>
<keyword evidence="5" id="KW-0812">Transmembrane</keyword>
<evidence type="ECO:0000256" key="5">
    <source>
        <dbReference type="SAM" id="Phobius"/>
    </source>
</evidence>
<evidence type="ECO:0000256" key="2">
    <source>
        <dbReference type="ARBA" id="ARBA00023015"/>
    </source>
</evidence>
<dbReference type="RefSeq" id="WP_203367360.1">
    <property type="nucleotide sequence ID" value="NZ_WSFT01000050.1"/>
</dbReference>
<keyword evidence="5" id="KW-1133">Transmembrane helix</keyword>
<dbReference type="CDD" id="cd00592">
    <property type="entry name" value="HTH_MerR-like"/>
    <property type="match status" value="1"/>
</dbReference>
<organism evidence="7 8">
    <name type="scientific">Anaeromonas frigoriresistens</name>
    <dbReference type="NCBI Taxonomy" id="2683708"/>
    <lineage>
        <taxon>Bacteria</taxon>
        <taxon>Bacillati</taxon>
        <taxon>Bacillota</taxon>
        <taxon>Tissierellia</taxon>
        <taxon>Tissierellales</taxon>
        <taxon>Thermohalobacteraceae</taxon>
        <taxon>Anaeromonas</taxon>
    </lineage>
</organism>
<keyword evidence="8" id="KW-1185">Reference proteome</keyword>
<dbReference type="InterPro" id="IPR009061">
    <property type="entry name" value="DNA-bd_dom_put_sf"/>
</dbReference>
<feature type="transmembrane region" description="Helical" evidence="5">
    <location>
        <begin position="234"/>
        <end position="257"/>
    </location>
</feature>
<keyword evidence="5" id="KW-0472">Membrane</keyword>
<evidence type="ECO:0000256" key="4">
    <source>
        <dbReference type="ARBA" id="ARBA00023163"/>
    </source>
</evidence>
<feature type="transmembrane region" description="Helical" evidence="5">
    <location>
        <begin position="155"/>
        <end position="175"/>
    </location>
</feature>
<dbReference type="InterPro" id="IPR000551">
    <property type="entry name" value="MerR-type_HTH_dom"/>
</dbReference>
<evidence type="ECO:0000313" key="8">
    <source>
        <dbReference type="Proteomes" id="UP000724672"/>
    </source>
</evidence>
<evidence type="ECO:0000313" key="7">
    <source>
        <dbReference type="EMBL" id="MBS4539442.1"/>
    </source>
</evidence>
<keyword evidence="3" id="KW-0238">DNA-binding</keyword>
<dbReference type="SUPFAM" id="SSF46955">
    <property type="entry name" value="Putative DNA-binding domain"/>
    <property type="match status" value="1"/>
</dbReference>
<dbReference type="Proteomes" id="UP000724672">
    <property type="component" value="Unassembled WGS sequence"/>
</dbReference>
<dbReference type="GO" id="GO:0003700">
    <property type="term" value="F:DNA-binding transcription factor activity"/>
    <property type="evidence" value="ECO:0007669"/>
    <property type="project" value="InterPro"/>
</dbReference>
<dbReference type="PANTHER" id="PTHR30204:SF69">
    <property type="entry name" value="MERR-FAMILY TRANSCRIPTIONAL REGULATOR"/>
    <property type="match status" value="1"/>
</dbReference>
<name>A0A942V1G9_9FIRM</name>
<dbReference type="Pfam" id="PF13411">
    <property type="entry name" value="MerR_1"/>
    <property type="match status" value="1"/>
</dbReference>
<keyword evidence="2" id="KW-0805">Transcription regulation</keyword>
<dbReference type="EMBL" id="WSFT01000050">
    <property type="protein sequence ID" value="MBS4539442.1"/>
    <property type="molecule type" value="Genomic_DNA"/>
</dbReference>
<proteinExistence type="predicted"/>
<accession>A0A942V1G9</accession>
<evidence type="ECO:0000259" key="6">
    <source>
        <dbReference type="PROSITE" id="PS50937"/>
    </source>
</evidence>
<dbReference type="GO" id="GO:0051082">
    <property type="term" value="F:unfolded protein binding"/>
    <property type="evidence" value="ECO:0007669"/>
    <property type="project" value="InterPro"/>
</dbReference>
<keyword evidence="1" id="KW-0678">Repressor</keyword>
<reference evidence="7" key="1">
    <citation type="submission" date="2019-12" db="EMBL/GenBank/DDBJ databases">
        <title>Clostridiaceae gen. nov. sp. nov., isolated from sediment in Xinjiang, China.</title>
        <authorList>
            <person name="Zhang R."/>
        </authorList>
    </citation>
    <scope>NUCLEOTIDE SEQUENCE</scope>
    <source>
        <strain evidence="7">D2Q-11</strain>
    </source>
</reference>
<dbReference type="GO" id="GO:0006457">
    <property type="term" value="P:protein folding"/>
    <property type="evidence" value="ECO:0007669"/>
    <property type="project" value="InterPro"/>
</dbReference>
<gene>
    <name evidence="7" type="ORF">GOQ27_13280</name>
</gene>
<dbReference type="PANTHER" id="PTHR30204">
    <property type="entry name" value="REDOX-CYCLING DRUG-SENSING TRANSCRIPTIONAL ACTIVATOR SOXR"/>
    <property type="match status" value="1"/>
</dbReference>
<dbReference type="Gene3D" id="1.10.1660.10">
    <property type="match status" value="1"/>
</dbReference>
<feature type="transmembrane region" description="Helical" evidence="5">
    <location>
        <begin position="201"/>
        <end position="222"/>
    </location>
</feature>
<dbReference type="GO" id="GO:0016042">
    <property type="term" value="P:lipid catabolic process"/>
    <property type="evidence" value="ECO:0007669"/>
    <property type="project" value="UniProtKB-KW"/>
</dbReference>